<evidence type="ECO:0000259" key="1">
    <source>
        <dbReference type="Pfam" id="PF05685"/>
    </source>
</evidence>
<evidence type="ECO:0000313" key="2">
    <source>
        <dbReference type="EMBL" id="MBW4465577.1"/>
    </source>
</evidence>
<feature type="domain" description="Putative restriction endonuclease" evidence="1">
    <location>
        <begin position="27"/>
        <end position="187"/>
    </location>
</feature>
<dbReference type="Gene3D" id="3.90.1570.10">
    <property type="entry name" value="tt1808, chain A"/>
    <property type="match status" value="1"/>
</dbReference>
<keyword evidence="2" id="KW-0540">Nuclease</keyword>
<name>A0A951P9R6_9CYAN</name>
<reference evidence="2" key="1">
    <citation type="submission" date="2021-05" db="EMBL/GenBank/DDBJ databases">
        <authorList>
            <person name="Pietrasiak N."/>
            <person name="Ward R."/>
            <person name="Stajich J.E."/>
            <person name="Kurbessoian T."/>
        </authorList>
    </citation>
    <scope>NUCLEOTIDE SEQUENCE</scope>
    <source>
        <strain evidence="2">GSE-TBD4-15B</strain>
    </source>
</reference>
<keyword evidence="2" id="KW-0378">Hydrolase</keyword>
<protein>
    <submittedName>
        <fullName evidence="2">Uma2 family endonuclease</fullName>
    </submittedName>
</protein>
<dbReference type="InterPro" id="IPR008538">
    <property type="entry name" value="Uma2"/>
</dbReference>
<keyword evidence="2" id="KW-0255">Endonuclease</keyword>
<accession>A0A951P9R6</accession>
<dbReference type="CDD" id="cd06260">
    <property type="entry name" value="DUF820-like"/>
    <property type="match status" value="1"/>
</dbReference>
<comment type="caution">
    <text evidence="2">The sequence shown here is derived from an EMBL/GenBank/DDBJ whole genome shotgun (WGS) entry which is preliminary data.</text>
</comment>
<dbReference type="SUPFAM" id="SSF52980">
    <property type="entry name" value="Restriction endonuclease-like"/>
    <property type="match status" value="1"/>
</dbReference>
<proteinExistence type="predicted"/>
<dbReference type="PANTHER" id="PTHR47152">
    <property type="entry name" value="SLR2084 PROTEIN-RELATED"/>
    <property type="match status" value="1"/>
</dbReference>
<dbReference type="AlphaFoldDB" id="A0A951P9R6"/>
<dbReference type="InterPro" id="IPR011335">
    <property type="entry name" value="Restrct_endonuc-II-like"/>
</dbReference>
<dbReference type="GO" id="GO:0004519">
    <property type="term" value="F:endonuclease activity"/>
    <property type="evidence" value="ECO:0007669"/>
    <property type="project" value="UniProtKB-KW"/>
</dbReference>
<dbReference type="Proteomes" id="UP000707356">
    <property type="component" value="Unassembled WGS sequence"/>
</dbReference>
<gene>
    <name evidence="2" type="ORF">KME07_09075</name>
</gene>
<dbReference type="InterPro" id="IPR012296">
    <property type="entry name" value="Nuclease_put_TT1808"/>
</dbReference>
<organism evidence="2 3">
    <name type="scientific">Pegethrix bostrychoides GSE-TBD4-15B</name>
    <dbReference type="NCBI Taxonomy" id="2839662"/>
    <lineage>
        <taxon>Bacteria</taxon>
        <taxon>Bacillati</taxon>
        <taxon>Cyanobacteriota</taxon>
        <taxon>Cyanophyceae</taxon>
        <taxon>Oculatellales</taxon>
        <taxon>Oculatellaceae</taxon>
        <taxon>Pegethrix</taxon>
    </lineage>
</organism>
<dbReference type="Pfam" id="PF05685">
    <property type="entry name" value="Uma2"/>
    <property type="match status" value="1"/>
</dbReference>
<reference evidence="2" key="2">
    <citation type="journal article" date="2022" name="Microbiol. Resour. Announc.">
        <title>Metagenome Sequencing to Explore Phylogenomics of Terrestrial Cyanobacteria.</title>
        <authorList>
            <person name="Ward R.D."/>
            <person name="Stajich J.E."/>
            <person name="Johansen J.R."/>
            <person name="Huntemann M."/>
            <person name="Clum A."/>
            <person name="Foster B."/>
            <person name="Foster B."/>
            <person name="Roux S."/>
            <person name="Palaniappan K."/>
            <person name="Varghese N."/>
            <person name="Mukherjee S."/>
            <person name="Reddy T.B.K."/>
            <person name="Daum C."/>
            <person name="Copeland A."/>
            <person name="Chen I.A."/>
            <person name="Ivanova N.N."/>
            <person name="Kyrpides N.C."/>
            <person name="Shapiro N."/>
            <person name="Eloe-Fadrosh E.A."/>
            <person name="Pietrasiak N."/>
        </authorList>
    </citation>
    <scope>NUCLEOTIDE SEQUENCE</scope>
    <source>
        <strain evidence="2">GSE-TBD4-15B</strain>
    </source>
</reference>
<dbReference type="EMBL" id="JAHHHV010000050">
    <property type="protein sequence ID" value="MBW4465577.1"/>
    <property type="molecule type" value="Genomic_DNA"/>
</dbReference>
<sequence>MIASTAIPIQNLVLAPGSCITAADVSWEQYEAISAELGNRARLTYYDGLLEIMSPLPIHERPHRIIGYIVTTLLDAENRDWEDFGSTTFRRFPNAGLEPDTCFYIQNAAAVRDCERMNLEVYPPADLAIESDVTSQTTFSAYAQIGVPEVWRYKSGRLQIFLLQAGEYIESGNSPTFLNLPVSTLIPKLVEQALQTGSSQMLRNLRRLTQHGLSDSSWLEQIQQS</sequence>
<evidence type="ECO:0000313" key="3">
    <source>
        <dbReference type="Proteomes" id="UP000707356"/>
    </source>
</evidence>
<dbReference type="PANTHER" id="PTHR47152:SF1">
    <property type="entry name" value="SLL1186 PROTEIN"/>
    <property type="match status" value="1"/>
</dbReference>